<feature type="domain" description="PTS EIIA type-4" evidence="2">
    <location>
        <begin position="1"/>
        <end position="120"/>
    </location>
</feature>
<evidence type="ECO:0000256" key="1">
    <source>
        <dbReference type="ARBA" id="ARBA00022679"/>
    </source>
</evidence>
<dbReference type="GeneID" id="94440684"/>
<evidence type="ECO:0000259" key="2">
    <source>
        <dbReference type="PROSITE" id="PS51096"/>
    </source>
</evidence>
<accession>A0AB35UQR8</accession>
<sequence length="134" mass="15150">MRRIVLASHHQMADGLKDTLQFLSAMENVSAISAYIDETLIEDQIDKLFNEFDEEDEIFILTDMLGGSVNQKFFGRMNDHVHVICGMNLPLALTLALQPEGRLTAAQVADIVAEARNQLIYMNTYQQSENDDDE</sequence>
<dbReference type="AlphaFoldDB" id="A0AB35UQR8"/>
<dbReference type="GO" id="GO:0016740">
    <property type="term" value="F:transferase activity"/>
    <property type="evidence" value="ECO:0007669"/>
    <property type="project" value="UniProtKB-KW"/>
</dbReference>
<dbReference type="Proteomes" id="UP001276902">
    <property type="component" value="Unassembled WGS sequence"/>
</dbReference>
<dbReference type="PROSITE" id="PS51096">
    <property type="entry name" value="PTS_EIIA_TYPE_4"/>
    <property type="match status" value="1"/>
</dbReference>
<dbReference type="GO" id="GO:0016020">
    <property type="term" value="C:membrane"/>
    <property type="evidence" value="ECO:0007669"/>
    <property type="project" value="InterPro"/>
</dbReference>
<name>A0AB35UQR8_9FIRM</name>
<comment type="caution">
    <text evidence="3">The sequence shown here is derived from an EMBL/GenBank/DDBJ whole genome shotgun (WGS) entry which is preliminary data.</text>
</comment>
<dbReference type="PANTHER" id="PTHR33799">
    <property type="entry name" value="PTS PERMEASE-RELATED-RELATED"/>
    <property type="match status" value="1"/>
</dbReference>
<proteinExistence type="predicted"/>
<evidence type="ECO:0000313" key="4">
    <source>
        <dbReference type="Proteomes" id="UP001276902"/>
    </source>
</evidence>
<evidence type="ECO:0000313" key="3">
    <source>
        <dbReference type="EMBL" id="MDY5169321.1"/>
    </source>
</evidence>
<reference evidence="3" key="1">
    <citation type="submission" date="2022-03" db="EMBL/GenBank/DDBJ databases">
        <title>First case of bacteraemia caused by Dielma fastidiosa in a patient hospitalised with diverticulitis.</title>
        <authorList>
            <person name="Forman-Ankjaer B."/>
            <person name="Hvid-Jensen F."/>
            <person name="Kobel C.M."/>
            <person name="Greve T."/>
        </authorList>
    </citation>
    <scope>NUCLEOTIDE SEQUENCE</scope>
    <source>
        <strain evidence="3">AUH_DF_2021</strain>
    </source>
</reference>
<dbReference type="GO" id="GO:0009401">
    <property type="term" value="P:phosphoenolpyruvate-dependent sugar phosphotransferase system"/>
    <property type="evidence" value="ECO:0007669"/>
    <property type="project" value="InterPro"/>
</dbReference>
<gene>
    <name evidence="3" type="ORF">MQE39_14470</name>
</gene>
<dbReference type="InterPro" id="IPR051471">
    <property type="entry name" value="Bacterial_PTS_sugar_comp"/>
</dbReference>
<dbReference type="InterPro" id="IPR004701">
    <property type="entry name" value="PTS_EIIA_man-typ"/>
</dbReference>
<dbReference type="InterPro" id="IPR036662">
    <property type="entry name" value="PTS_EIIA_man-typ_sf"/>
</dbReference>
<dbReference type="Pfam" id="PF03610">
    <property type="entry name" value="EIIA-man"/>
    <property type="match status" value="1"/>
</dbReference>
<dbReference type="PANTHER" id="PTHR33799:SF1">
    <property type="entry name" value="PTS SYSTEM MANNOSE-SPECIFIC EIIAB COMPONENT-RELATED"/>
    <property type="match status" value="1"/>
</dbReference>
<protein>
    <recommendedName>
        <fullName evidence="2">PTS EIIA type-4 domain-containing protein</fullName>
    </recommendedName>
</protein>
<keyword evidence="1" id="KW-0808">Transferase</keyword>
<dbReference type="SUPFAM" id="SSF53062">
    <property type="entry name" value="PTS system fructose IIA component-like"/>
    <property type="match status" value="1"/>
</dbReference>
<dbReference type="EMBL" id="JALDAW010000022">
    <property type="protein sequence ID" value="MDY5169321.1"/>
    <property type="molecule type" value="Genomic_DNA"/>
</dbReference>
<organism evidence="3 4">
    <name type="scientific">Dielma fastidiosa</name>
    <dbReference type="NCBI Taxonomy" id="1034346"/>
    <lineage>
        <taxon>Bacteria</taxon>
        <taxon>Bacillati</taxon>
        <taxon>Bacillota</taxon>
        <taxon>Erysipelotrichia</taxon>
        <taxon>Erysipelotrichales</taxon>
        <taxon>Erysipelotrichaceae</taxon>
        <taxon>Dielma</taxon>
    </lineage>
</organism>
<dbReference type="Gene3D" id="3.40.50.510">
    <property type="entry name" value="Phosphotransferase system, mannose-type IIA component"/>
    <property type="match status" value="1"/>
</dbReference>
<dbReference type="RefSeq" id="WP_022939214.1">
    <property type="nucleotide sequence ID" value="NZ_BAABZA010000001.1"/>
</dbReference>